<dbReference type="Pfam" id="PF15454">
    <property type="entry name" value="LAMTOR"/>
    <property type="match status" value="1"/>
</dbReference>
<reference evidence="6" key="2">
    <citation type="submission" date="2020-05" db="EMBL/GenBank/DDBJ databases">
        <authorList>
            <person name="Kim H.-S."/>
            <person name="Proctor R.H."/>
            <person name="Brown D.W."/>
        </authorList>
    </citation>
    <scope>NUCLEOTIDE SEQUENCE</scope>
    <source>
        <strain evidence="6">NRRL 20472</strain>
    </source>
</reference>
<comment type="caution">
    <text evidence="6">The sequence shown here is derived from an EMBL/GenBank/DDBJ whole genome shotgun (WGS) entry which is preliminary data.</text>
</comment>
<evidence type="ECO:0000256" key="4">
    <source>
        <dbReference type="ARBA" id="ARBA00023139"/>
    </source>
</evidence>
<protein>
    <submittedName>
        <fullName evidence="6">Uncharacterized protein</fullName>
    </submittedName>
</protein>
<evidence type="ECO:0000256" key="5">
    <source>
        <dbReference type="ARBA" id="ARBA00023288"/>
    </source>
</evidence>
<dbReference type="InterPro" id="IPR028209">
    <property type="entry name" value="LAMTOR1/MEH1"/>
</dbReference>
<sequence>MPRVPEEGPTERVTYVVKQARHTTSAITKSRGYYVLLIVHDRPTDDRDTRTHLLFACDLLCGLDLFDHTTMGACASCLGRGDGNAYDEEEENRLLYDDANGMQYGSFGDQAISGENDTLEAQRENEALQRVVAKTSDNMVDIFDIAPQENVARGTTTPFAYAGQGARLARYQHLVSKLSSQGDNSPVSGVKVDWLPEDETIEMQKNGPASIKTLESDKGPLVGTFADAAAAMQ</sequence>
<dbReference type="GO" id="GO:0031902">
    <property type="term" value="C:late endosome membrane"/>
    <property type="evidence" value="ECO:0007669"/>
    <property type="project" value="InterPro"/>
</dbReference>
<evidence type="ECO:0000256" key="1">
    <source>
        <dbReference type="ARBA" id="ARBA00004308"/>
    </source>
</evidence>
<evidence type="ECO:0000313" key="7">
    <source>
        <dbReference type="Proteomes" id="UP000622797"/>
    </source>
</evidence>
<gene>
    <name evidence="6" type="ORF">FSARC_6112</name>
</gene>
<keyword evidence="7" id="KW-1185">Reference proteome</keyword>
<evidence type="ECO:0000256" key="3">
    <source>
        <dbReference type="ARBA" id="ARBA00023136"/>
    </source>
</evidence>
<name>A0A8H4X8W0_9HYPO</name>
<reference evidence="6" key="1">
    <citation type="journal article" date="2020" name="BMC Genomics">
        <title>Correction to: Identification and distribution of gene clusters required for synthesis of sphingolipid metabolism inhibitors in diverse species of the filamentous fungus Fusarium.</title>
        <authorList>
            <person name="Kim H.S."/>
            <person name="Lohmar J.M."/>
            <person name="Busman M."/>
            <person name="Brown D.W."/>
            <person name="Naumann T.A."/>
            <person name="Divon H.H."/>
            <person name="Lysoe E."/>
            <person name="Uhlig S."/>
            <person name="Proctor R.H."/>
        </authorList>
    </citation>
    <scope>NUCLEOTIDE SEQUENCE</scope>
    <source>
        <strain evidence="6">NRRL 20472</strain>
    </source>
</reference>
<keyword evidence="4" id="KW-0564">Palmitate</keyword>
<dbReference type="GO" id="GO:0043410">
    <property type="term" value="P:positive regulation of MAPK cascade"/>
    <property type="evidence" value="ECO:0007669"/>
    <property type="project" value="InterPro"/>
</dbReference>
<keyword evidence="3" id="KW-0472">Membrane</keyword>
<dbReference type="GO" id="GO:0016197">
    <property type="term" value="P:endosomal transport"/>
    <property type="evidence" value="ECO:0007669"/>
    <property type="project" value="InterPro"/>
</dbReference>
<dbReference type="SMART" id="SM01262">
    <property type="entry name" value="LAMTOR"/>
    <property type="match status" value="1"/>
</dbReference>
<proteinExistence type="predicted"/>
<organism evidence="6 7">
    <name type="scientific">Fusarium sarcochroum</name>
    <dbReference type="NCBI Taxonomy" id="1208366"/>
    <lineage>
        <taxon>Eukaryota</taxon>
        <taxon>Fungi</taxon>
        <taxon>Dikarya</taxon>
        <taxon>Ascomycota</taxon>
        <taxon>Pezizomycotina</taxon>
        <taxon>Sordariomycetes</taxon>
        <taxon>Hypocreomycetidae</taxon>
        <taxon>Hypocreales</taxon>
        <taxon>Nectriaceae</taxon>
        <taxon>Fusarium</taxon>
        <taxon>Fusarium lateritium species complex</taxon>
    </lineage>
</organism>
<dbReference type="GO" id="GO:0071230">
    <property type="term" value="P:cellular response to amino acid stimulus"/>
    <property type="evidence" value="ECO:0007669"/>
    <property type="project" value="InterPro"/>
</dbReference>
<dbReference type="GO" id="GO:0001919">
    <property type="term" value="P:regulation of receptor recycling"/>
    <property type="evidence" value="ECO:0007669"/>
    <property type="project" value="InterPro"/>
</dbReference>
<dbReference type="Proteomes" id="UP000622797">
    <property type="component" value="Unassembled WGS sequence"/>
</dbReference>
<dbReference type="AlphaFoldDB" id="A0A8H4X8W0"/>
<dbReference type="OrthoDB" id="5299893at2759"/>
<keyword evidence="5" id="KW-0449">Lipoprotein</keyword>
<dbReference type="EMBL" id="JABEXW010000301">
    <property type="protein sequence ID" value="KAF4966227.1"/>
    <property type="molecule type" value="Genomic_DNA"/>
</dbReference>
<evidence type="ECO:0000313" key="6">
    <source>
        <dbReference type="EMBL" id="KAF4966227.1"/>
    </source>
</evidence>
<comment type="subcellular location">
    <subcellularLocation>
        <location evidence="1">Endomembrane system</location>
    </subcellularLocation>
</comment>
<evidence type="ECO:0000256" key="2">
    <source>
        <dbReference type="ARBA" id="ARBA00022707"/>
    </source>
</evidence>
<dbReference type="GO" id="GO:0045121">
    <property type="term" value="C:membrane raft"/>
    <property type="evidence" value="ECO:0007669"/>
    <property type="project" value="InterPro"/>
</dbReference>
<dbReference type="GO" id="GO:0032008">
    <property type="term" value="P:positive regulation of TOR signaling"/>
    <property type="evidence" value="ECO:0007669"/>
    <property type="project" value="InterPro"/>
</dbReference>
<keyword evidence="2" id="KW-0519">Myristate</keyword>
<accession>A0A8H4X8W0</accession>
<dbReference type="GO" id="GO:0071986">
    <property type="term" value="C:Ragulator complex"/>
    <property type="evidence" value="ECO:0007669"/>
    <property type="project" value="InterPro"/>
</dbReference>